<dbReference type="OrthoDB" id="1752268at2759"/>
<gene>
    <name evidence="2" type="ORF">Cgig2_002974</name>
</gene>
<feature type="region of interest" description="Disordered" evidence="1">
    <location>
        <begin position="31"/>
        <end position="114"/>
    </location>
</feature>
<keyword evidence="3" id="KW-1185">Reference proteome</keyword>
<proteinExistence type="predicted"/>
<name>A0A9Q1QCR8_9CARY</name>
<protein>
    <submittedName>
        <fullName evidence="2">Uncharacterized protein</fullName>
    </submittedName>
</protein>
<evidence type="ECO:0000256" key="1">
    <source>
        <dbReference type="SAM" id="MobiDB-lite"/>
    </source>
</evidence>
<dbReference type="Proteomes" id="UP001153076">
    <property type="component" value="Unassembled WGS sequence"/>
</dbReference>
<dbReference type="EMBL" id="JAKOGI010000298">
    <property type="protein sequence ID" value="KAJ8437473.1"/>
    <property type="molecule type" value="Genomic_DNA"/>
</dbReference>
<sequence length="342" mass="38242">MTSLRLRAPERIRWIAPLLNNLSHLNNWGGAKASARGSDLRGSEPPPPKGCKLSIKPTIVSFPHDPSQFATNPRAVEPDGMRSKRSPLAPGRGSEERVPSPTRSVGRTPMGSPAPFGHFYTTSRNFLMEIKGNPMLRRPQPIKALAKFREKNKCWHTTSECRELKKALHELVNQGQLNHFLTRGGSEDRSRHDPKGKKDNDVNPNTKIITTIIGGIDDKELNAGYRQAQIRKLSQVMAAREWKPLVRSTMTFGPEDMHPLQTSHNDALVIQLNIATAIVRRILVNTISSVDIINLECLTKLHNEKDLEAAETPIVGSGDRPHTLSELKDYLSEWTTRTTDEL</sequence>
<dbReference type="AlphaFoldDB" id="A0A9Q1QCR8"/>
<evidence type="ECO:0000313" key="3">
    <source>
        <dbReference type="Proteomes" id="UP001153076"/>
    </source>
</evidence>
<evidence type="ECO:0000313" key="2">
    <source>
        <dbReference type="EMBL" id="KAJ8437473.1"/>
    </source>
</evidence>
<reference evidence="2" key="1">
    <citation type="submission" date="2022-04" db="EMBL/GenBank/DDBJ databases">
        <title>Carnegiea gigantea Genome sequencing and assembly v2.</title>
        <authorList>
            <person name="Copetti D."/>
            <person name="Sanderson M.J."/>
            <person name="Burquez A."/>
            <person name="Wojciechowski M.F."/>
        </authorList>
    </citation>
    <scope>NUCLEOTIDE SEQUENCE</scope>
    <source>
        <strain evidence="2">SGP5-SGP5p</strain>
        <tissue evidence="2">Aerial part</tissue>
    </source>
</reference>
<organism evidence="2 3">
    <name type="scientific">Carnegiea gigantea</name>
    <dbReference type="NCBI Taxonomy" id="171969"/>
    <lineage>
        <taxon>Eukaryota</taxon>
        <taxon>Viridiplantae</taxon>
        <taxon>Streptophyta</taxon>
        <taxon>Embryophyta</taxon>
        <taxon>Tracheophyta</taxon>
        <taxon>Spermatophyta</taxon>
        <taxon>Magnoliopsida</taxon>
        <taxon>eudicotyledons</taxon>
        <taxon>Gunneridae</taxon>
        <taxon>Pentapetalae</taxon>
        <taxon>Caryophyllales</taxon>
        <taxon>Cactineae</taxon>
        <taxon>Cactaceae</taxon>
        <taxon>Cactoideae</taxon>
        <taxon>Echinocereeae</taxon>
        <taxon>Carnegiea</taxon>
    </lineage>
</organism>
<accession>A0A9Q1QCR8</accession>
<comment type="caution">
    <text evidence="2">The sequence shown here is derived from an EMBL/GenBank/DDBJ whole genome shotgun (WGS) entry which is preliminary data.</text>
</comment>
<dbReference type="PANTHER" id="PTHR33240:SF15">
    <property type="entry name" value="GAG-PRO-LIKE PROTEIN"/>
    <property type="match status" value="1"/>
</dbReference>
<dbReference type="PANTHER" id="PTHR33240">
    <property type="entry name" value="OS08G0508500 PROTEIN"/>
    <property type="match status" value="1"/>
</dbReference>
<feature type="region of interest" description="Disordered" evidence="1">
    <location>
        <begin position="179"/>
        <end position="203"/>
    </location>
</feature>
<feature type="compositionally biased region" description="Basic and acidic residues" evidence="1">
    <location>
        <begin position="185"/>
        <end position="201"/>
    </location>
</feature>